<protein>
    <submittedName>
        <fullName evidence="3">Transmembrane protein 223 isoform X2</fullName>
    </submittedName>
</protein>
<evidence type="ECO:0000313" key="2">
    <source>
        <dbReference type="Proteomes" id="UP000504615"/>
    </source>
</evidence>
<evidence type="ECO:0000256" key="1">
    <source>
        <dbReference type="SAM" id="Phobius"/>
    </source>
</evidence>
<dbReference type="PANTHER" id="PTHR14549">
    <property type="entry name" value="TRANSMEMBRANE PROTEIN 223"/>
    <property type="match status" value="1"/>
</dbReference>
<name>A0A6I9WU41_9HYME</name>
<organism evidence="2 3">
    <name type="scientific">Pogonomyrmex barbatus</name>
    <name type="common">red harvester ant</name>
    <dbReference type="NCBI Taxonomy" id="144034"/>
    <lineage>
        <taxon>Eukaryota</taxon>
        <taxon>Metazoa</taxon>
        <taxon>Ecdysozoa</taxon>
        <taxon>Arthropoda</taxon>
        <taxon>Hexapoda</taxon>
        <taxon>Insecta</taxon>
        <taxon>Pterygota</taxon>
        <taxon>Neoptera</taxon>
        <taxon>Endopterygota</taxon>
        <taxon>Hymenoptera</taxon>
        <taxon>Apocrita</taxon>
        <taxon>Aculeata</taxon>
        <taxon>Formicoidea</taxon>
        <taxon>Formicidae</taxon>
        <taxon>Myrmicinae</taxon>
        <taxon>Pogonomyrmex</taxon>
    </lineage>
</organism>
<dbReference type="GeneID" id="105432779"/>
<dbReference type="Proteomes" id="UP000504615">
    <property type="component" value="Unplaced"/>
</dbReference>
<accession>A0A6I9WU41</accession>
<dbReference type="InterPro" id="IPR045325">
    <property type="entry name" value="TMEM70/TMEM186/TMEM223"/>
</dbReference>
<feature type="transmembrane region" description="Helical" evidence="1">
    <location>
        <begin position="73"/>
        <end position="95"/>
    </location>
</feature>
<keyword evidence="1" id="KW-1133">Transmembrane helix</keyword>
<dbReference type="InterPro" id="IPR026100">
    <property type="entry name" value="Tmem223"/>
</dbReference>
<dbReference type="PANTHER" id="PTHR14549:SF2">
    <property type="entry name" value="TRANSMEMBRANE PROTEIN 223"/>
    <property type="match status" value="1"/>
</dbReference>
<dbReference type="AlphaFoldDB" id="A0A6I9WU41"/>
<gene>
    <name evidence="3" type="primary">LOC105432779</name>
</gene>
<keyword evidence="2" id="KW-1185">Reference proteome</keyword>
<reference evidence="3" key="1">
    <citation type="submission" date="2025-08" db="UniProtKB">
        <authorList>
            <consortium name="RefSeq"/>
        </authorList>
    </citation>
    <scope>IDENTIFICATION</scope>
</reference>
<dbReference type="RefSeq" id="XP_011646033.1">
    <property type="nucleotide sequence ID" value="XM_011647731.2"/>
</dbReference>
<sequence>MLGIILKHSITIKTSLAEVRSIYRITQKYFICDKDLFSAATIIRTFLTRCSRPSFWDIFNTDIKFKEFLKNNMICLTMFIFSSFAGPFMSLFLYATCARSIKYIILNKGGKTISIVTYHLLKKKSSMSLPVEMVKLFSHRTSSGSCIPLKIKNKRFYYLIDKSGTFVNPKLFDYTLG</sequence>
<dbReference type="Pfam" id="PF06979">
    <property type="entry name" value="TMEM70"/>
    <property type="match status" value="1"/>
</dbReference>
<keyword evidence="1 3" id="KW-0812">Transmembrane</keyword>
<proteinExistence type="predicted"/>
<evidence type="ECO:0000313" key="3">
    <source>
        <dbReference type="RefSeq" id="XP_011646033.1"/>
    </source>
</evidence>
<dbReference type="GO" id="GO:0005739">
    <property type="term" value="C:mitochondrion"/>
    <property type="evidence" value="ECO:0007669"/>
    <property type="project" value="TreeGrafter"/>
</dbReference>
<keyword evidence="1" id="KW-0472">Membrane</keyword>
<dbReference type="OrthoDB" id="5950063at2759"/>